<organism evidence="3">
    <name type="scientific">Vecturithrix granuli</name>
    <dbReference type="NCBI Taxonomy" id="1499967"/>
    <lineage>
        <taxon>Bacteria</taxon>
        <taxon>Candidatus Moduliflexota</taxon>
        <taxon>Candidatus Vecturitrichia</taxon>
        <taxon>Candidatus Vecturitrichales</taxon>
        <taxon>Candidatus Vecturitrichaceae</taxon>
        <taxon>Candidatus Vecturithrix</taxon>
    </lineage>
</organism>
<proteinExistence type="predicted"/>
<protein>
    <submittedName>
        <fullName evidence="3">Extracellular solute-binding protein family 1</fullName>
    </submittedName>
</protein>
<dbReference type="InterPro" id="IPR026045">
    <property type="entry name" value="Ferric-bd"/>
</dbReference>
<accession>A0A081C6U0</accession>
<keyword evidence="1 2" id="KW-0732">Signal</keyword>
<dbReference type="GO" id="GO:0030288">
    <property type="term" value="C:outer membrane-bounded periplasmic space"/>
    <property type="evidence" value="ECO:0007669"/>
    <property type="project" value="TreeGrafter"/>
</dbReference>
<dbReference type="GO" id="GO:0015888">
    <property type="term" value="P:thiamine transport"/>
    <property type="evidence" value="ECO:0007669"/>
    <property type="project" value="TreeGrafter"/>
</dbReference>
<dbReference type="Proteomes" id="UP000030661">
    <property type="component" value="Unassembled WGS sequence"/>
</dbReference>
<dbReference type="Gene3D" id="3.40.190.10">
    <property type="entry name" value="Periplasmic binding protein-like II"/>
    <property type="match status" value="2"/>
</dbReference>
<dbReference type="CDD" id="cd13544">
    <property type="entry name" value="PBP2_Fbp_like_1"/>
    <property type="match status" value="1"/>
</dbReference>
<evidence type="ECO:0000313" key="3">
    <source>
        <dbReference type="EMBL" id="GAK60295.1"/>
    </source>
</evidence>
<dbReference type="Pfam" id="PF13343">
    <property type="entry name" value="SBP_bac_6"/>
    <property type="match status" value="1"/>
</dbReference>
<dbReference type="eggNOG" id="COG1840">
    <property type="taxonomic scope" value="Bacteria"/>
</dbReference>
<dbReference type="GO" id="GO:0030975">
    <property type="term" value="F:thiamine binding"/>
    <property type="evidence" value="ECO:0007669"/>
    <property type="project" value="TreeGrafter"/>
</dbReference>
<evidence type="ECO:0000256" key="1">
    <source>
        <dbReference type="ARBA" id="ARBA00022729"/>
    </source>
</evidence>
<gene>
    <name evidence="3" type="ORF">U27_00186</name>
</gene>
<name>A0A081C6U0_VECG1</name>
<dbReference type="AlphaFoldDB" id="A0A081C6U0"/>
<evidence type="ECO:0000313" key="4">
    <source>
        <dbReference type="Proteomes" id="UP000030661"/>
    </source>
</evidence>
<dbReference type="EMBL" id="DF820472">
    <property type="protein sequence ID" value="GAK60295.1"/>
    <property type="molecule type" value="Genomic_DNA"/>
</dbReference>
<dbReference type="PANTHER" id="PTHR30006">
    <property type="entry name" value="THIAMINE-BINDING PERIPLASMIC PROTEIN-RELATED"/>
    <property type="match status" value="1"/>
</dbReference>
<feature type="chain" id="PRO_5001755661" evidence="2">
    <location>
        <begin position="20"/>
        <end position="340"/>
    </location>
</feature>
<keyword evidence="4" id="KW-1185">Reference proteome</keyword>
<dbReference type="GO" id="GO:0030976">
    <property type="term" value="F:thiamine pyrophosphate binding"/>
    <property type="evidence" value="ECO:0007669"/>
    <property type="project" value="TreeGrafter"/>
</dbReference>
<dbReference type="HOGENOM" id="CLU_026974_0_1_0"/>
<dbReference type="SUPFAM" id="SSF53850">
    <property type="entry name" value="Periplasmic binding protein-like II"/>
    <property type="match status" value="1"/>
</dbReference>
<reference evidence="3" key="1">
    <citation type="journal article" date="2015" name="PeerJ">
        <title>First genomic representation of candidate bacterial phylum KSB3 points to enhanced environmental sensing as a trigger of wastewater bulking.</title>
        <authorList>
            <person name="Sekiguchi Y."/>
            <person name="Ohashi A."/>
            <person name="Parks D.H."/>
            <person name="Yamauchi T."/>
            <person name="Tyson G.W."/>
            <person name="Hugenholtz P."/>
        </authorList>
    </citation>
    <scope>NUCLEOTIDE SEQUENCE [LARGE SCALE GENOMIC DNA]</scope>
</reference>
<sequence>MKKCMRCLLLVCLMTGVLAYSAAAEKVIIYAALDEKTVNELAAAFTEETGIEAEVGVQLEQAGTVSGRIKTEAANPRADVFIGGNSNYHAELAAGDFLEKYTSPVIKEAGISEQFVDPDGYWTGWYFGGLCLLYNEKRYKEEIAPQGIEPPSTWDDLLHPAYKGEVIASNPATTGGAYLMMAAQIFRLGSEEAGFEYISKLHPNVAQYTKGANGSIPLVSQGEAIVGFAWGHDTLKQKIQGNLPIVVVFPEDTGFEIGAASILKGAPNLESARKFIDFLLSPTAGKINAQNGYRYPVRTGVELPEGVPPFESLDLAPWDLKKAAENVDAWKKKWAEITGK</sequence>
<dbReference type="PIRSF" id="PIRSF002825">
    <property type="entry name" value="CfbpA"/>
    <property type="match status" value="1"/>
</dbReference>
<dbReference type="STRING" id="1499967.U27_00186"/>
<evidence type="ECO:0000256" key="2">
    <source>
        <dbReference type="SAM" id="SignalP"/>
    </source>
</evidence>
<feature type="signal peptide" evidence="2">
    <location>
        <begin position="1"/>
        <end position="19"/>
    </location>
</feature>
<dbReference type="PANTHER" id="PTHR30006:SF2">
    <property type="entry name" value="ABC TRANSPORTER SUBSTRATE-BINDING PROTEIN"/>
    <property type="match status" value="1"/>
</dbReference>